<protein>
    <submittedName>
        <fullName evidence="3">Uncharacterized protein YkwD</fullName>
    </submittedName>
</protein>
<dbReference type="Pfam" id="PF00188">
    <property type="entry name" value="CAP"/>
    <property type="match status" value="1"/>
</dbReference>
<gene>
    <name evidence="3" type="ORF">DFJ69_3642</name>
</gene>
<sequence length="278" mass="27973">MPSLRPGSAGPPGPARRSAGRRAVVTTATLTCAALAIAAGVGLDRLVLPAFDDSDPGVAASAQRDRVAEDAEPGSKDGRRAGTAGPLAPGRTTAPNTRRPSEDPAPPLKRLRMPDTSPSGPSGSGDGGGSGSGSGDGGSGGGTRPPSGSSGLEGAVVRLTNDERAKAGCSALRVDQRLVTSARNHSADMAAKGYFDHTSPNGDTFADRIKRTGYPSPGAENIAMGQPTAASVMRAWMDSPGHRANILNCGLKALGVGVGVGVRTGSGGPWWTQNFGWE</sequence>
<feature type="region of interest" description="Disordered" evidence="1">
    <location>
        <begin position="49"/>
        <end position="153"/>
    </location>
</feature>
<evidence type="ECO:0000259" key="2">
    <source>
        <dbReference type="Pfam" id="PF00188"/>
    </source>
</evidence>
<proteinExistence type="predicted"/>
<reference evidence="3 4" key="1">
    <citation type="submission" date="2018-08" db="EMBL/GenBank/DDBJ databases">
        <title>Sequencing the genomes of 1000 actinobacteria strains.</title>
        <authorList>
            <person name="Klenk H.-P."/>
        </authorList>
    </citation>
    <scope>NUCLEOTIDE SEQUENCE [LARGE SCALE GENOMIC DNA]</scope>
    <source>
        <strain evidence="3 4">DSM 43927</strain>
    </source>
</reference>
<dbReference type="SUPFAM" id="SSF55797">
    <property type="entry name" value="PR-1-like"/>
    <property type="match status" value="1"/>
</dbReference>
<dbReference type="InterPro" id="IPR035940">
    <property type="entry name" value="CAP_sf"/>
</dbReference>
<dbReference type="AlphaFoldDB" id="A0A3D9SQU6"/>
<evidence type="ECO:0000313" key="4">
    <source>
        <dbReference type="Proteomes" id="UP000256661"/>
    </source>
</evidence>
<dbReference type="CDD" id="cd05379">
    <property type="entry name" value="CAP_bacterial"/>
    <property type="match status" value="1"/>
</dbReference>
<evidence type="ECO:0000313" key="3">
    <source>
        <dbReference type="EMBL" id="REE98158.1"/>
    </source>
</evidence>
<feature type="compositionally biased region" description="Basic and acidic residues" evidence="1">
    <location>
        <begin position="63"/>
        <end position="80"/>
    </location>
</feature>
<comment type="caution">
    <text evidence="3">The sequence shown here is derived from an EMBL/GenBank/DDBJ whole genome shotgun (WGS) entry which is preliminary data.</text>
</comment>
<dbReference type="InterPro" id="IPR014044">
    <property type="entry name" value="CAP_dom"/>
</dbReference>
<feature type="compositionally biased region" description="Gly residues" evidence="1">
    <location>
        <begin position="122"/>
        <end position="143"/>
    </location>
</feature>
<feature type="domain" description="SCP" evidence="2">
    <location>
        <begin position="158"/>
        <end position="275"/>
    </location>
</feature>
<dbReference type="Gene3D" id="3.40.33.10">
    <property type="entry name" value="CAP"/>
    <property type="match status" value="1"/>
</dbReference>
<dbReference type="PANTHER" id="PTHR31157:SF1">
    <property type="entry name" value="SCP DOMAIN-CONTAINING PROTEIN"/>
    <property type="match status" value="1"/>
</dbReference>
<accession>A0A3D9SQU6</accession>
<dbReference type="PANTHER" id="PTHR31157">
    <property type="entry name" value="SCP DOMAIN-CONTAINING PROTEIN"/>
    <property type="match status" value="1"/>
</dbReference>
<dbReference type="RefSeq" id="WP_211328646.1">
    <property type="nucleotide sequence ID" value="NZ_QTTT01000001.1"/>
</dbReference>
<dbReference type="Proteomes" id="UP000256661">
    <property type="component" value="Unassembled WGS sequence"/>
</dbReference>
<keyword evidence="4" id="KW-1185">Reference proteome</keyword>
<name>A0A3D9SQU6_9ACTN</name>
<dbReference type="EMBL" id="QTTT01000001">
    <property type="protein sequence ID" value="REE98158.1"/>
    <property type="molecule type" value="Genomic_DNA"/>
</dbReference>
<feature type="region of interest" description="Disordered" evidence="1">
    <location>
        <begin position="1"/>
        <end position="21"/>
    </location>
</feature>
<organism evidence="3 4">
    <name type="scientific">Thermomonospora umbrina</name>
    <dbReference type="NCBI Taxonomy" id="111806"/>
    <lineage>
        <taxon>Bacteria</taxon>
        <taxon>Bacillati</taxon>
        <taxon>Actinomycetota</taxon>
        <taxon>Actinomycetes</taxon>
        <taxon>Streptosporangiales</taxon>
        <taxon>Thermomonosporaceae</taxon>
        <taxon>Thermomonospora</taxon>
    </lineage>
</organism>
<evidence type="ECO:0000256" key="1">
    <source>
        <dbReference type="SAM" id="MobiDB-lite"/>
    </source>
</evidence>